<dbReference type="InterPro" id="IPR043502">
    <property type="entry name" value="DNA/RNA_pol_sf"/>
</dbReference>
<dbReference type="InterPro" id="IPR018320">
    <property type="entry name" value="DNA_polymerase_1"/>
</dbReference>
<dbReference type="SMART" id="SM00279">
    <property type="entry name" value="HhH2"/>
    <property type="match status" value="1"/>
</dbReference>
<reference evidence="21" key="1">
    <citation type="submission" date="2016-10" db="EMBL/GenBank/DDBJ databases">
        <authorList>
            <person name="Varghese N."/>
            <person name="Submissions S."/>
        </authorList>
    </citation>
    <scope>NUCLEOTIDE SEQUENCE [LARGE SCALE GENOMIC DNA]</scope>
    <source>
        <strain evidence="21">ATCC 35263</strain>
    </source>
</reference>
<evidence type="ECO:0000256" key="3">
    <source>
        <dbReference type="ARBA" id="ARBA00020311"/>
    </source>
</evidence>
<evidence type="ECO:0000256" key="14">
    <source>
        <dbReference type="ARBA" id="ARBA00049244"/>
    </source>
</evidence>
<dbReference type="InterPro" id="IPR019760">
    <property type="entry name" value="DNA-dir_DNA_pol_A_CS"/>
</dbReference>
<feature type="domain" description="DNA-directed DNA polymerase family A palm" evidence="19">
    <location>
        <begin position="661"/>
        <end position="867"/>
    </location>
</feature>
<feature type="domain" description="5'-3' exonuclease" evidence="18">
    <location>
        <begin position="4"/>
        <end position="266"/>
    </location>
</feature>
<comment type="function">
    <text evidence="15">In addition to polymerase activity, this DNA polymerase exhibits 3'-5' and 5'-3' exonuclease activity.</text>
</comment>
<dbReference type="GO" id="GO:0008409">
    <property type="term" value="F:5'-3' exonuclease activity"/>
    <property type="evidence" value="ECO:0007669"/>
    <property type="project" value="UniProtKB-UniRule"/>
</dbReference>
<evidence type="ECO:0000256" key="4">
    <source>
        <dbReference type="ARBA" id="ARBA00022679"/>
    </source>
</evidence>
<dbReference type="PROSITE" id="PS00447">
    <property type="entry name" value="DNA_POLYMERASE_A"/>
    <property type="match status" value="1"/>
</dbReference>
<keyword evidence="21" id="KW-1185">Reference proteome</keyword>
<evidence type="ECO:0000256" key="8">
    <source>
        <dbReference type="ARBA" id="ARBA00022763"/>
    </source>
</evidence>
<evidence type="ECO:0000256" key="15">
    <source>
        <dbReference type="ARBA" id="ARBA00053603"/>
    </source>
</evidence>
<dbReference type="InterPro" id="IPR008918">
    <property type="entry name" value="HhH2"/>
</dbReference>
<dbReference type="PANTHER" id="PTHR10133">
    <property type="entry name" value="DNA POLYMERASE I"/>
    <property type="match status" value="1"/>
</dbReference>
<dbReference type="GO" id="GO:0006261">
    <property type="term" value="P:DNA-templated DNA replication"/>
    <property type="evidence" value="ECO:0007669"/>
    <property type="project" value="UniProtKB-UniRule"/>
</dbReference>
<comment type="catalytic activity">
    <reaction evidence="14 17">
        <text>DNA(n) + a 2'-deoxyribonucleoside 5'-triphosphate = DNA(n+1) + diphosphate</text>
        <dbReference type="Rhea" id="RHEA:22508"/>
        <dbReference type="Rhea" id="RHEA-COMP:17339"/>
        <dbReference type="Rhea" id="RHEA-COMP:17340"/>
        <dbReference type="ChEBI" id="CHEBI:33019"/>
        <dbReference type="ChEBI" id="CHEBI:61560"/>
        <dbReference type="ChEBI" id="CHEBI:173112"/>
        <dbReference type="EC" id="2.7.7.7"/>
    </reaction>
</comment>
<dbReference type="Gene3D" id="1.20.1060.10">
    <property type="entry name" value="Taq DNA Polymerase, Chain T, domain 4"/>
    <property type="match status" value="1"/>
</dbReference>
<dbReference type="CDD" id="cd09898">
    <property type="entry name" value="H3TH_53EXO"/>
    <property type="match status" value="1"/>
</dbReference>
<keyword evidence="5 17" id="KW-0548">Nucleotidyltransferase</keyword>
<dbReference type="FunFam" id="1.10.150.20:FF:000002">
    <property type="entry name" value="DNA polymerase I"/>
    <property type="match status" value="1"/>
</dbReference>
<keyword evidence="12 17" id="KW-0238">DNA-binding</keyword>
<dbReference type="PRINTS" id="PR00868">
    <property type="entry name" value="DNAPOLI"/>
</dbReference>
<dbReference type="InterPro" id="IPR036397">
    <property type="entry name" value="RNaseH_sf"/>
</dbReference>
<keyword evidence="8 17" id="KW-0227">DNA damage</keyword>
<evidence type="ECO:0000313" key="21">
    <source>
        <dbReference type="Proteomes" id="UP000222056"/>
    </source>
</evidence>
<keyword evidence="4 17" id="KW-0808">Transferase</keyword>
<dbReference type="Pfam" id="PF00476">
    <property type="entry name" value="DNA_pol_A"/>
    <property type="match status" value="1"/>
</dbReference>
<comment type="function">
    <text evidence="17">In addition to polymerase activity, this DNA polymerase exhibits 5'-3' exonuclease activity.</text>
</comment>
<dbReference type="InterPro" id="IPR012337">
    <property type="entry name" value="RNaseH-like_sf"/>
</dbReference>
<evidence type="ECO:0000256" key="7">
    <source>
        <dbReference type="ARBA" id="ARBA00022722"/>
    </source>
</evidence>
<dbReference type="Gene3D" id="3.30.420.10">
    <property type="entry name" value="Ribonuclease H-like superfamily/Ribonuclease H"/>
    <property type="match status" value="1"/>
</dbReference>
<evidence type="ECO:0000256" key="13">
    <source>
        <dbReference type="ARBA" id="ARBA00023204"/>
    </source>
</evidence>
<evidence type="ECO:0000256" key="9">
    <source>
        <dbReference type="ARBA" id="ARBA00022801"/>
    </source>
</evidence>
<dbReference type="PANTHER" id="PTHR10133:SF27">
    <property type="entry name" value="DNA POLYMERASE NU"/>
    <property type="match status" value="1"/>
</dbReference>
<dbReference type="Gene3D" id="3.40.50.1010">
    <property type="entry name" value="5'-nuclease"/>
    <property type="match status" value="1"/>
</dbReference>
<keyword evidence="7" id="KW-0540">Nuclease</keyword>
<dbReference type="SUPFAM" id="SSF88723">
    <property type="entry name" value="PIN domain-like"/>
    <property type="match status" value="1"/>
</dbReference>
<accession>A0A1H6FSZ3</accession>
<evidence type="ECO:0000256" key="1">
    <source>
        <dbReference type="ARBA" id="ARBA00007705"/>
    </source>
</evidence>
<dbReference type="InterPro" id="IPR002298">
    <property type="entry name" value="DNA_polymerase_A"/>
</dbReference>
<keyword evidence="10 17" id="KW-0269">Exonuclease</keyword>
<dbReference type="AlphaFoldDB" id="A0A1H6FSZ3"/>
<dbReference type="FunFam" id="1.10.150.20:FF:000003">
    <property type="entry name" value="DNA polymerase I"/>
    <property type="match status" value="1"/>
</dbReference>
<dbReference type="NCBIfam" id="NF004397">
    <property type="entry name" value="PRK05755.1"/>
    <property type="match status" value="1"/>
</dbReference>
<name>A0A1H6FSZ3_THEAL</name>
<dbReference type="GO" id="GO:0006302">
    <property type="term" value="P:double-strand break repair"/>
    <property type="evidence" value="ECO:0007669"/>
    <property type="project" value="TreeGrafter"/>
</dbReference>
<keyword evidence="11 17" id="KW-0239">DNA-directed DNA polymerase</keyword>
<evidence type="ECO:0000256" key="11">
    <source>
        <dbReference type="ARBA" id="ARBA00022932"/>
    </source>
</evidence>
<evidence type="ECO:0000259" key="18">
    <source>
        <dbReference type="SMART" id="SM00475"/>
    </source>
</evidence>
<comment type="similarity">
    <text evidence="1 17">Belongs to the DNA polymerase type-A family.</text>
</comment>
<evidence type="ECO:0000256" key="17">
    <source>
        <dbReference type="RuleBase" id="RU004460"/>
    </source>
</evidence>
<dbReference type="GO" id="GO:0003677">
    <property type="term" value="F:DNA binding"/>
    <property type="evidence" value="ECO:0007669"/>
    <property type="project" value="UniProtKB-UniRule"/>
</dbReference>
<dbReference type="EMBL" id="FNWJ01000002">
    <property type="protein sequence ID" value="SEH14021.1"/>
    <property type="molecule type" value="Genomic_DNA"/>
</dbReference>
<sequence>MPAQRPRELLLIDGNSLAYRAYFALPEELATSKGEPTNAIFGFASMLVKLVGEFGLKPTLVVWDAGMSGREEAYEPYKAQREETPDLLQEQLAKLPELVEALGFRNLRVEGYEADDVIATLARRAAREGIDVIVVTGDRDMFQIVDDHIKVLATARGITDTKLYDREAVLARYGIPPELIPDFVGLKGDTSDNIPGVPGIGEKTAAELLQRFGSLEAVLEHVDEVPGPKRRENLRAHAHEARVSKQLATVIDEVPIALDLDELQVEPPDPQRVREVFMRFELREPLRRLEEALAAAGVAVDGASPTASGDGGDRAREAIEFEVKRVPLPELVPATAAEGPVALALAGLADEADEESSLAAQASPSGETLTVAACRAREEVRVAEAESVDAVLLTLDRARITVHDWKPALRKASGESPLPTLAHDTRIAAWLLDALRRRYPLDELAEERQLVARPRADSVQSGSTAEWDGAPQLRAVATAAVLTHELARLQRRELEREGLTRLFEDVELPLVPILAAMERVGIRLDVERLRAVSSGLAEQIADLERRIWELAGERFTIGSPQQLGRILFDKLGLSRKRRGKTGFSTDARVLQQIRHEHPIVPLIEQWRELTKLKSTYIDSLPQYVAADGRLHTTFNQTGTATGRLSSTNPNLQNIPIKTELGRGVRSAFVADPGWLFVSADYSQVELRLLAHIAGEERLKRFFREGVDVHAATAAEILGVRPEEADPATRSKAKMVNYGIVYGLSAFGLADRLAIPREEAQEFIERYFERFPAVRRFIDETIERARREGKVRTLFGRLRRVPELRSRQRQTQMLGERLAVNMVIQGTAADVIKIAMVRCDRELAARGLRARLVLQIHDELLFEAPEEEAQEVADLVRREMVAALEMDPPLAVDVGIGRNWLEAK</sequence>
<dbReference type="SMART" id="SM00475">
    <property type="entry name" value="53EXOc"/>
    <property type="match status" value="1"/>
</dbReference>
<dbReference type="CDD" id="cd09859">
    <property type="entry name" value="PIN_53EXO"/>
    <property type="match status" value="1"/>
</dbReference>
<dbReference type="InterPro" id="IPR036279">
    <property type="entry name" value="5-3_exonuclease_C_sf"/>
</dbReference>
<evidence type="ECO:0000313" key="20">
    <source>
        <dbReference type="EMBL" id="SEH14021.1"/>
    </source>
</evidence>
<dbReference type="InterPro" id="IPR002421">
    <property type="entry name" value="5-3_exonuclease"/>
</dbReference>
<dbReference type="SMART" id="SM00482">
    <property type="entry name" value="POLAc"/>
    <property type="match status" value="1"/>
</dbReference>
<keyword evidence="9 17" id="KW-0378">Hydrolase</keyword>
<dbReference type="CDD" id="cd08637">
    <property type="entry name" value="DNA_pol_A_pol_I_C"/>
    <property type="match status" value="1"/>
</dbReference>
<dbReference type="SUPFAM" id="SSF53098">
    <property type="entry name" value="Ribonuclease H-like"/>
    <property type="match status" value="1"/>
</dbReference>
<dbReference type="InterPro" id="IPR020045">
    <property type="entry name" value="DNA_polI_H3TH"/>
</dbReference>
<dbReference type="RefSeq" id="WP_218138322.1">
    <property type="nucleotide sequence ID" value="NZ_FNWJ01000002.1"/>
</dbReference>
<evidence type="ECO:0000256" key="2">
    <source>
        <dbReference type="ARBA" id="ARBA00012417"/>
    </source>
</evidence>
<keyword evidence="13 17" id="KW-0234">DNA repair</keyword>
<organism evidence="20 21">
    <name type="scientific">Thermoleophilum album</name>
    <dbReference type="NCBI Taxonomy" id="29539"/>
    <lineage>
        <taxon>Bacteria</taxon>
        <taxon>Bacillati</taxon>
        <taxon>Actinomycetota</taxon>
        <taxon>Thermoleophilia</taxon>
        <taxon>Thermoleophilales</taxon>
        <taxon>Thermoleophilaceae</taxon>
        <taxon>Thermoleophilum</taxon>
    </lineage>
</organism>
<protein>
    <recommendedName>
        <fullName evidence="3 16">DNA polymerase I</fullName>
        <ecNumber evidence="2 16">2.7.7.7</ecNumber>
    </recommendedName>
</protein>
<evidence type="ECO:0000256" key="12">
    <source>
        <dbReference type="ARBA" id="ARBA00023125"/>
    </source>
</evidence>
<dbReference type="InterPro" id="IPR001098">
    <property type="entry name" value="DNA-dir_DNA_pol_A_palm_dom"/>
</dbReference>
<evidence type="ECO:0000256" key="16">
    <source>
        <dbReference type="NCBIfam" id="TIGR00593"/>
    </source>
</evidence>
<dbReference type="FunFam" id="1.20.1060.10:FF:000001">
    <property type="entry name" value="DNA polymerase I"/>
    <property type="match status" value="1"/>
</dbReference>
<evidence type="ECO:0000256" key="5">
    <source>
        <dbReference type="ARBA" id="ARBA00022695"/>
    </source>
</evidence>
<evidence type="ECO:0000256" key="10">
    <source>
        <dbReference type="ARBA" id="ARBA00022839"/>
    </source>
</evidence>
<dbReference type="STRING" id="29539.SAMN02745716_1459"/>
<dbReference type="NCBIfam" id="TIGR00593">
    <property type="entry name" value="pola"/>
    <property type="match status" value="1"/>
</dbReference>
<keyword evidence="6 17" id="KW-0235">DNA replication</keyword>
<proteinExistence type="inferred from homology"/>
<dbReference type="FunFam" id="3.40.50.1010:FF:000001">
    <property type="entry name" value="DNA polymerase I"/>
    <property type="match status" value="1"/>
</dbReference>
<evidence type="ECO:0000259" key="19">
    <source>
        <dbReference type="SMART" id="SM00482"/>
    </source>
</evidence>
<dbReference type="InterPro" id="IPR029060">
    <property type="entry name" value="PIN-like_dom_sf"/>
</dbReference>
<dbReference type="SUPFAM" id="SSF47807">
    <property type="entry name" value="5' to 3' exonuclease, C-terminal subdomain"/>
    <property type="match status" value="1"/>
</dbReference>
<dbReference type="GO" id="GO:0003887">
    <property type="term" value="F:DNA-directed DNA polymerase activity"/>
    <property type="evidence" value="ECO:0007669"/>
    <property type="project" value="UniProtKB-UniRule"/>
</dbReference>
<dbReference type="Proteomes" id="UP000222056">
    <property type="component" value="Unassembled WGS sequence"/>
</dbReference>
<dbReference type="Pfam" id="PF02739">
    <property type="entry name" value="5_3_exonuc_N"/>
    <property type="match status" value="1"/>
</dbReference>
<dbReference type="Pfam" id="PF01367">
    <property type="entry name" value="5_3_exonuc"/>
    <property type="match status" value="1"/>
</dbReference>
<dbReference type="SUPFAM" id="SSF56672">
    <property type="entry name" value="DNA/RNA polymerases"/>
    <property type="match status" value="1"/>
</dbReference>
<dbReference type="Gene3D" id="1.10.150.20">
    <property type="entry name" value="5' to 3' exonuclease, C-terminal subdomain"/>
    <property type="match status" value="2"/>
</dbReference>
<dbReference type="EC" id="2.7.7.7" evidence="2 16"/>
<evidence type="ECO:0000256" key="6">
    <source>
        <dbReference type="ARBA" id="ARBA00022705"/>
    </source>
</evidence>
<dbReference type="Gene3D" id="3.30.70.370">
    <property type="match status" value="1"/>
</dbReference>
<dbReference type="InterPro" id="IPR020046">
    <property type="entry name" value="5-3_exonucl_a-hlix_arch_N"/>
</dbReference>
<gene>
    <name evidence="17" type="primary">polA</name>
    <name evidence="20" type="ORF">SAMN02745716_1459</name>
</gene>